<organism evidence="1">
    <name type="scientific">marine sediment metagenome</name>
    <dbReference type="NCBI Taxonomy" id="412755"/>
    <lineage>
        <taxon>unclassified sequences</taxon>
        <taxon>metagenomes</taxon>
        <taxon>ecological metagenomes</taxon>
    </lineage>
</organism>
<dbReference type="EMBL" id="BARS01004489">
    <property type="protein sequence ID" value="GAF79013.1"/>
    <property type="molecule type" value="Genomic_DNA"/>
</dbReference>
<evidence type="ECO:0000313" key="1">
    <source>
        <dbReference type="EMBL" id="GAF79013.1"/>
    </source>
</evidence>
<name>X0SDA3_9ZZZZ</name>
<sequence>MSQADLPQVIEKVYEDWVLYGEDNQYPTQLIDAWQQSAIQNALVNGIAQMIAGSEVTAEGDPDQLLQFELVSNQVNKDGMTLEELISKTAFDLYLQGYFGWQVIWNVARTKIVEIYHQPAETIRSGKLNDEGVVENYYYSPDWAQYRKEKFKPKRIRAFNPIDRSEARQMM</sequence>
<accession>X0SDA3</accession>
<dbReference type="AlphaFoldDB" id="X0SDA3"/>
<feature type="non-terminal residue" evidence="1">
    <location>
        <position position="171"/>
    </location>
</feature>
<reference evidence="1" key="1">
    <citation type="journal article" date="2014" name="Front. Microbiol.">
        <title>High frequency of phylogenetically diverse reductive dehalogenase-homologous genes in deep subseafloor sedimentary metagenomes.</title>
        <authorList>
            <person name="Kawai M."/>
            <person name="Futagami T."/>
            <person name="Toyoda A."/>
            <person name="Takaki Y."/>
            <person name="Nishi S."/>
            <person name="Hori S."/>
            <person name="Arai W."/>
            <person name="Tsubouchi T."/>
            <person name="Morono Y."/>
            <person name="Uchiyama I."/>
            <person name="Ito T."/>
            <person name="Fujiyama A."/>
            <person name="Inagaki F."/>
            <person name="Takami H."/>
        </authorList>
    </citation>
    <scope>NUCLEOTIDE SEQUENCE</scope>
    <source>
        <strain evidence="1">Expedition CK06-06</strain>
    </source>
</reference>
<comment type="caution">
    <text evidence="1">The sequence shown here is derived from an EMBL/GenBank/DDBJ whole genome shotgun (WGS) entry which is preliminary data.</text>
</comment>
<gene>
    <name evidence="1" type="ORF">S01H1_08774</name>
</gene>
<protein>
    <submittedName>
        <fullName evidence="1">Uncharacterized protein</fullName>
    </submittedName>
</protein>
<proteinExistence type="predicted"/>